<dbReference type="SMART" id="SM00837">
    <property type="entry name" value="DPBB_1"/>
    <property type="match status" value="1"/>
</dbReference>
<accession>A0A833V0Y1</accession>
<dbReference type="InterPro" id="IPR007112">
    <property type="entry name" value="Expansin/allergen_DPBB_dom"/>
</dbReference>
<dbReference type="InterPro" id="IPR036749">
    <property type="entry name" value="Expansin_CBD_sf"/>
</dbReference>
<keyword evidence="10" id="KW-1185">Reference proteome</keyword>
<dbReference type="InterPro" id="IPR036908">
    <property type="entry name" value="RlpA-like_sf"/>
</dbReference>
<dbReference type="Gene3D" id="2.40.40.10">
    <property type="entry name" value="RlpA-like domain"/>
    <property type="match status" value="1"/>
</dbReference>
<dbReference type="GO" id="GO:0016020">
    <property type="term" value="C:membrane"/>
    <property type="evidence" value="ECO:0007669"/>
    <property type="project" value="UniProtKB-SubCell"/>
</dbReference>
<gene>
    <name evidence="9" type="ORF">FCM35_KLT13262</name>
</gene>
<dbReference type="OrthoDB" id="622221at2759"/>
<keyword evidence="6" id="KW-0961">Cell wall biogenesis/degradation</keyword>
<dbReference type="InterPro" id="IPR009009">
    <property type="entry name" value="RlpA-like_DPBB"/>
</dbReference>
<comment type="similarity">
    <text evidence="1 6">Belongs to the expansin family. Expansin A subfamily.</text>
</comment>
<evidence type="ECO:0000256" key="5">
    <source>
        <dbReference type="ARBA" id="ARBA00023136"/>
    </source>
</evidence>
<evidence type="ECO:0000256" key="3">
    <source>
        <dbReference type="ARBA" id="ARBA00022525"/>
    </source>
</evidence>
<dbReference type="PROSITE" id="PS50843">
    <property type="entry name" value="EXPANSIN_CBD"/>
    <property type="match status" value="1"/>
</dbReference>
<protein>
    <recommendedName>
        <fullName evidence="6">Expansin</fullName>
    </recommendedName>
</protein>
<evidence type="ECO:0000259" key="8">
    <source>
        <dbReference type="PROSITE" id="PS50843"/>
    </source>
</evidence>
<evidence type="ECO:0000313" key="10">
    <source>
        <dbReference type="Proteomes" id="UP000623129"/>
    </source>
</evidence>
<dbReference type="Pfam" id="PF03330">
    <property type="entry name" value="DPBB_1"/>
    <property type="match status" value="1"/>
</dbReference>
<dbReference type="InterPro" id="IPR007118">
    <property type="entry name" value="Expan_Lol_pI"/>
</dbReference>
<evidence type="ECO:0000256" key="1">
    <source>
        <dbReference type="ARBA" id="ARBA00005392"/>
    </source>
</evidence>
<reference evidence="9" key="1">
    <citation type="submission" date="2020-01" db="EMBL/GenBank/DDBJ databases">
        <title>Genome sequence of Kobresia littledalei, the first chromosome-level genome in the family Cyperaceae.</title>
        <authorList>
            <person name="Qu G."/>
        </authorList>
    </citation>
    <scope>NUCLEOTIDE SEQUENCE</scope>
    <source>
        <strain evidence="9">C.B.Clarke</strain>
        <tissue evidence="9">Leaf</tissue>
    </source>
</reference>
<dbReference type="SUPFAM" id="SSF50685">
    <property type="entry name" value="Barwin-like endoglucanases"/>
    <property type="match status" value="1"/>
</dbReference>
<dbReference type="Proteomes" id="UP000623129">
    <property type="component" value="Unassembled WGS sequence"/>
</dbReference>
<dbReference type="PRINTS" id="PR01226">
    <property type="entry name" value="EXPANSIN"/>
</dbReference>
<dbReference type="InterPro" id="IPR002963">
    <property type="entry name" value="Expansin"/>
</dbReference>
<organism evidence="9 10">
    <name type="scientific">Carex littledalei</name>
    <dbReference type="NCBI Taxonomy" id="544730"/>
    <lineage>
        <taxon>Eukaryota</taxon>
        <taxon>Viridiplantae</taxon>
        <taxon>Streptophyta</taxon>
        <taxon>Embryophyta</taxon>
        <taxon>Tracheophyta</taxon>
        <taxon>Spermatophyta</taxon>
        <taxon>Magnoliopsida</taxon>
        <taxon>Liliopsida</taxon>
        <taxon>Poales</taxon>
        <taxon>Cyperaceae</taxon>
        <taxon>Cyperoideae</taxon>
        <taxon>Cariceae</taxon>
        <taxon>Carex</taxon>
        <taxon>Carex subgen. Euthyceras</taxon>
    </lineage>
</organism>
<dbReference type="PANTHER" id="PTHR31867">
    <property type="entry name" value="EXPANSIN-A15"/>
    <property type="match status" value="1"/>
</dbReference>
<keyword evidence="3 6" id="KW-0964">Secreted</keyword>
<dbReference type="AlphaFoldDB" id="A0A833V0Y1"/>
<dbReference type="Gene3D" id="2.60.40.760">
    <property type="entry name" value="Expansin, cellulose-binding-like domain"/>
    <property type="match status" value="1"/>
</dbReference>
<dbReference type="InterPro" id="IPR007117">
    <property type="entry name" value="Expansin_CBD"/>
</dbReference>
<feature type="domain" description="Expansin-like EG45" evidence="7">
    <location>
        <begin position="3"/>
        <end position="115"/>
    </location>
</feature>
<name>A0A833V0Y1_9POAL</name>
<dbReference type="SUPFAM" id="SSF49590">
    <property type="entry name" value="PHL pollen allergen"/>
    <property type="match status" value="1"/>
</dbReference>
<sequence>MSGGACGYNIINADEKYAAALSGALFNEGQSCGQCYKITCNSQSGSKFCRDGSTVTVVATSFFPSERALLSDSSDTKLENEHFHLSQSAWNEISLDESKVVPVLYQRVPCIKQGGVKFTINGQAFFMVVLISNVAGDGSIKSVSIKGSNTSWIVMSRNSGANWHSNACLKEQSISFSVTLTDGQNLKFEDVVPENWSFGQTYSSPNPMQFNN</sequence>
<proteinExistence type="inferred from homology"/>
<comment type="subcellular location">
    <subcellularLocation>
        <location evidence="6">Secreted</location>
        <location evidence="6">Cell wall</location>
    </subcellularLocation>
    <subcellularLocation>
        <location evidence="6">Membrane</location>
        <topology evidence="6">Peripheral membrane protein</topology>
    </subcellularLocation>
</comment>
<evidence type="ECO:0000259" key="7">
    <source>
        <dbReference type="PROSITE" id="PS50842"/>
    </source>
</evidence>
<feature type="domain" description="Expansin-like CBD" evidence="8">
    <location>
        <begin position="125"/>
        <end position="204"/>
    </location>
</feature>
<dbReference type="PRINTS" id="PR01225">
    <property type="entry name" value="EXPANSNFAMLY"/>
</dbReference>
<keyword evidence="4" id="KW-0732">Signal</keyword>
<dbReference type="EMBL" id="SWLB01000025">
    <property type="protein sequence ID" value="KAF3322121.1"/>
    <property type="molecule type" value="Genomic_DNA"/>
</dbReference>
<comment type="caution">
    <text evidence="9">The sequence shown here is derived from an EMBL/GenBank/DDBJ whole genome shotgun (WGS) entry which is preliminary data.</text>
</comment>
<dbReference type="GO" id="GO:0005576">
    <property type="term" value="C:extracellular region"/>
    <property type="evidence" value="ECO:0007669"/>
    <property type="project" value="InterPro"/>
</dbReference>
<evidence type="ECO:0000256" key="4">
    <source>
        <dbReference type="ARBA" id="ARBA00022729"/>
    </source>
</evidence>
<comment type="function">
    <text evidence="6">Causes loosening and extension of plant cell walls by disrupting non-covalent bonding between cellulose microfibrils and matrix glucans. No enzymatic activity has been found.</text>
</comment>
<evidence type="ECO:0000313" key="9">
    <source>
        <dbReference type="EMBL" id="KAF3322121.1"/>
    </source>
</evidence>
<dbReference type="Pfam" id="PF01357">
    <property type="entry name" value="Expansin_C"/>
    <property type="match status" value="1"/>
</dbReference>
<evidence type="ECO:0000256" key="2">
    <source>
        <dbReference type="ARBA" id="ARBA00022512"/>
    </source>
</evidence>
<keyword evidence="5" id="KW-0472">Membrane</keyword>
<dbReference type="GO" id="GO:0009664">
    <property type="term" value="P:plant-type cell wall organization"/>
    <property type="evidence" value="ECO:0007669"/>
    <property type="project" value="InterPro"/>
</dbReference>
<keyword evidence="2 6" id="KW-0134">Cell wall</keyword>
<evidence type="ECO:0000256" key="6">
    <source>
        <dbReference type="RuleBase" id="RU365023"/>
    </source>
</evidence>
<dbReference type="PROSITE" id="PS50842">
    <property type="entry name" value="EXPANSIN_EG45"/>
    <property type="match status" value="1"/>
</dbReference>